<dbReference type="Pfam" id="PF21185">
    <property type="entry name" value="RecD_N"/>
    <property type="match status" value="1"/>
</dbReference>
<evidence type="ECO:0000256" key="9">
    <source>
        <dbReference type="ARBA" id="ARBA00023204"/>
    </source>
</evidence>
<dbReference type="CDD" id="cd18809">
    <property type="entry name" value="SF1_C_RecD"/>
    <property type="match status" value="1"/>
</dbReference>
<dbReference type="InterPro" id="IPR049550">
    <property type="entry name" value="RecD_N"/>
</dbReference>
<sequence length="693" mass="76271">MHPPPDLPDPLEILTRWRTRGWLRGVELHFTAFLRDRCPDADGWLLFAAALTSHQAGRGHLHLDLAALLTDPNGTLDIPPEGCDPSPLRDPDLPQRWLARIDLAGWLARLDHPDLIAEPGTTDSPTPLVRVGTRLHLRRLWQCEQEVATWIAHPVTDDPNDRFDPSRVRTWLDRLLPPSPSEPGAVDWQRIACARLIQTRFGILTGGPGTGKTTTVVRLLALLLQLHLERDGTEPDGELPRIALAAPTGKAAARLGDAIARELERLRQKACPLDEQVWNAIPNRVTTLHRLLGGQRDSRHFRHDADNPLWLDLLVIDEASMVGVELMADLLRALPPRARLLLIGDKDQLASVEAGALLGTLCQRADRGHYTPMTATHLLETTGHPLDPMWLDTDGTPLDQAVVRLRRNFRFASTSGIGELAQAINRGDGARIAALRAAPGTDLSWVSLRAPDASFDALIVDDMERTSPEGARRNRTGPEKNAGGYRGYLELLHAEKPALEAPAEAFDLWAAAVLRAQAGFQLLCASRQGLWGVEGLNGRVEGALRAAGLIETGRSWYLGRPVMVTRNDHALGLMNGDIGVTLTLPVDGEWWTRVAFWSQDGEMGGVRWFAPSRLPPVETVFAMTVHKSQGSEFGQVVLVVPESLNPILTREWLYTGVTRARTRLILAETGEERLLDAIIARRVTRAGGALFPA</sequence>
<dbReference type="InterPro" id="IPR050534">
    <property type="entry name" value="Coronavir_polyprotein_1ab"/>
</dbReference>
<dbReference type="SUPFAM" id="SSF52540">
    <property type="entry name" value="P-loop containing nucleoside triphosphate hydrolases"/>
    <property type="match status" value="2"/>
</dbReference>
<dbReference type="Pfam" id="PF13245">
    <property type="entry name" value="AAA_19"/>
    <property type="match status" value="1"/>
</dbReference>
<evidence type="ECO:0000256" key="3">
    <source>
        <dbReference type="ARBA" id="ARBA00022763"/>
    </source>
</evidence>
<evidence type="ECO:0000256" key="2">
    <source>
        <dbReference type="ARBA" id="ARBA00022741"/>
    </source>
</evidence>
<keyword evidence="3 11" id="KW-0227">DNA damage</keyword>
<dbReference type="HAMAP" id="MF_01487">
    <property type="entry name" value="RecD"/>
    <property type="match status" value="1"/>
</dbReference>
<evidence type="ECO:0000256" key="8">
    <source>
        <dbReference type="ARBA" id="ARBA00023125"/>
    </source>
</evidence>
<organism evidence="14 15">
    <name type="scientific">Candidatus Magnetaquiglobus chichijimensis</name>
    <dbReference type="NCBI Taxonomy" id="3141448"/>
    <lineage>
        <taxon>Bacteria</taxon>
        <taxon>Pseudomonadati</taxon>
        <taxon>Pseudomonadota</taxon>
        <taxon>Magnetococcia</taxon>
        <taxon>Magnetococcales</taxon>
        <taxon>Candidatus Magnetaquicoccaceae</taxon>
        <taxon>Candidatus Magnetaquiglobus</taxon>
    </lineage>
</organism>
<evidence type="ECO:0000259" key="13">
    <source>
        <dbReference type="Pfam" id="PF21185"/>
    </source>
</evidence>
<comment type="similarity">
    <text evidence="11">Belongs to the RecD family.</text>
</comment>
<comment type="catalytic activity">
    <reaction evidence="11">
        <text>ATP + H2O = ADP + phosphate + H(+)</text>
        <dbReference type="Rhea" id="RHEA:13065"/>
        <dbReference type="ChEBI" id="CHEBI:15377"/>
        <dbReference type="ChEBI" id="CHEBI:15378"/>
        <dbReference type="ChEBI" id="CHEBI:30616"/>
        <dbReference type="ChEBI" id="CHEBI:43474"/>
        <dbReference type="ChEBI" id="CHEBI:456216"/>
        <dbReference type="EC" id="5.6.2.3"/>
    </reaction>
</comment>
<dbReference type="EMBL" id="BAAFGK010000004">
    <property type="protein sequence ID" value="GAB0058144.1"/>
    <property type="molecule type" value="Genomic_DNA"/>
</dbReference>
<keyword evidence="8 11" id="KW-0238">DNA-binding</keyword>
<evidence type="ECO:0000256" key="4">
    <source>
        <dbReference type="ARBA" id="ARBA00022801"/>
    </source>
</evidence>
<dbReference type="CDD" id="cd17933">
    <property type="entry name" value="DEXSc_RecD-like"/>
    <property type="match status" value="1"/>
</dbReference>
<dbReference type="NCBIfam" id="TIGR01447">
    <property type="entry name" value="recD"/>
    <property type="match status" value="1"/>
</dbReference>
<evidence type="ECO:0000256" key="10">
    <source>
        <dbReference type="ARBA" id="ARBA00023235"/>
    </source>
</evidence>
<dbReference type="InterPro" id="IPR027785">
    <property type="entry name" value="UvrD-like_helicase_C"/>
</dbReference>
<evidence type="ECO:0000313" key="15">
    <source>
        <dbReference type="Proteomes" id="UP001628193"/>
    </source>
</evidence>
<evidence type="ECO:0000256" key="11">
    <source>
        <dbReference type="HAMAP-Rule" id="MF_01487"/>
    </source>
</evidence>
<feature type="binding site" evidence="11">
    <location>
        <begin position="206"/>
        <end position="213"/>
    </location>
    <ligand>
        <name>ATP</name>
        <dbReference type="ChEBI" id="CHEBI:30616"/>
    </ligand>
</feature>
<keyword evidence="4 11" id="KW-0378">Hydrolase</keyword>
<comment type="miscellaneous">
    <text evidence="11">In the RecBCD complex, RecB has a slow 3'-5' helicase, an exonuclease activity and loads RecA onto ssDNA, RecD has a fast 5'-3' helicase activity, while RecC stimulates the ATPase and processivity of the RecB helicase and contributes to recognition of the Chi site.</text>
</comment>
<dbReference type="PANTHER" id="PTHR43788">
    <property type="entry name" value="DNA2/NAM7 HELICASE FAMILY MEMBER"/>
    <property type="match status" value="1"/>
</dbReference>
<evidence type="ECO:0000259" key="12">
    <source>
        <dbReference type="Pfam" id="PF13538"/>
    </source>
</evidence>
<evidence type="ECO:0000313" key="14">
    <source>
        <dbReference type="EMBL" id="GAB0058144.1"/>
    </source>
</evidence>
<reference evidence="14 15" key="1">
    <citation type="submission" date="2024-09" db="EMBL/GenBank/DDBJ databases">
        <title>Draft genome sequence of Candidatus Magnetaquicoccaceae bacterium FCR-1.</title>
        <authorList>
            <person name="Shimoshige H."/>
            <person name="Shimamura S."/>
            <person name="Taoka A."/>
            <person name="Kobayashi H."/>
            <person name="Maekawa T."/>
        </authorList>
    </citation>
    <scope>NUCLEOTIDE SEQUENCE [LARGE SCALE GENOMIC DNA]</scope>
    <source>
        <strain evidence="14 15">FCR-1</strain>
    </source>
</reference>
<comment type="function">
    <text evidence="11">A helicase/nuclease that prepares dsDNA breaks (DSB) for recombinational DNA repair. Binds to DSBs and unwinds DNA via a highly rapid and processive ATP-dependent bidirectional helicase activity. Unwinds dsDNA until it encounters a Chi (crossover hotspot instigator) sequence from the 3' direction. Cuts ssDNA a few nucleotides 3' to the Chi site. The properties and activities of the enzyme are changed at Chi. The Chi-altered holoenzyme produces a long 3'-ssDNA overhang and facilitates RecA-binding to the ssDNA for homologous DNA recombination and repair. Holoenzyme degrades any linearized DNA that is unable to undergo homologous recombination. In the holoenzyme this subunit has ssDNA-dependent ATPase and 5'-3' helicase activity. When added to pre-assembled RecBC greatly stimulates nuclease activity and augments holoenzyme processivity. Negatively regulates the RecA-loading ability of RecBCD.</text>
</comment>
<dbReference type="Gene3D" id="3.40.50.300">
    <property type="entry name" value="P-loop containing nucleotide triphosphate hydrolases"/>
    <property type="match status" value="3"/>
</dbReference>
<dbReference type="Gene3D" id="1.10.10.1020">
    <property type="entry name" value="RecBCD complex, subunit RecD, N-terminal domain"/>
    <property type="match status" value="1"/>
</dbReference>
<keyword evidence="7 11" id="KW-0067">ATP-binding</keyword>
<evidence type="ECO:0000256" key="7">
    <source>
        <dbReference type="ARBA" id="ARBA00022840"/>
    </source>
</evidence>
<keyword evidence="5 11" id="KW-0347">Helicase</keyword>
<dbReference type="InterPro" id="IPR041851">
    <property type="entry name" value="RecD_N_sf"/>
</dbReference>
<feature type="domain" description="RecBCD enzyme subunit RecD N-terminal" evidence="13">
    <location>
        <begin position="20"/>
        <end position="135"/>
    </location>
</feature>
<gene>
    <name evidence="11 14" type="primary">recD</name>
    <name evidence="14" type="ORF">SIID45300_02488</name>
</gene>
<keyword evidence="15" id="KW-1185">Reference proteome</keyword>
<comment type="caution">
    <text evidence="14">The sequence shown here is derived from an EMBL/GenBank/DDBJ whole genome shotgun (WGS) entry which is preliminary data.</text>
</comment>
<accession>A0ABQ0CB83</accession>
<dbReference type="PANTHER" id="PTHR43788:SF6">
    <property type="entry name" value="DNA HELICASE B"/>
    <property type="match status" value="1"/>
</dbReference>
<keyword evidence="10 11" id="KW-0413">Isomerase</keyword>
<feature type="domain" description="UvrD-like helicase C-terminal" evidence="12">
    <location>
        <begin position="620"/>
        <end position="666"/>
    </location>
</feature>
<dbReference type="InterPro" id="IPR006344">
    <property type="entry name" value="RecD"/>
</dbReference>
<keyword evidence="9 11" id="KW-0234">DNA repair</keyword>
<dbReference type="EC" id="5.6.2.3" evidence="11"/>
<dbReference type="InterPro" id="IPR027417">
    <property type="entry name" value="P-loop_NTPase"/>
</dbReference>
<evidence type="ECO:0000256" key="5">
    <source>
        <dbReference type="ARBA" id="ARBA00022806"/>
    </source>
</evidence>
<comment type="subunit">
    <text evidence="11">Heterotrimer of RecB, RecC and RecD. All subunits contribute to DNA-binding.</text>
</comment>
<evidence type="ECO:0000256" key="6">
    <source>
        <dbReference type="ARBA" id="ARBA00022839"/>
    </source>
</evidence>
<evidence type="ECO:0000256" key="1">
    <source>
        <dbReference type="ARBA" id="ARBA00022722"/>
    </source>
</evidence>
<keyword evidence="2 11" id="KW-0547">Nucleotide-binding</keyword>
<keyword evidence="6 11" id="KW-0269">Exonuclease</keyword>
<keyword evidence="1 11" id="KW-0540">Nuclease</keyword>
<dbReference type="RefSeq" id="WP_420905822.1">
    <property type="nucleotide sequence ID" value="NZ_BAAFGK010000004.1"/>
</dbReference>
<proteinExistence type="inferred from homology"/>
<protein>
    <recommendedName>
        <fullName evidence="11">RecBCD enzyme subunit RecD</fullName>
        <ecNumber evidence="11">5.6.2.3</ecNumber>
    </recommendedName>
    <alternativeName>
        <fullName evidence="11">DNA 5'-3' helicase subunit RecD</fullName>
    </alternativeName>
    <alternativeName>
        <fullName evidence="11">Exonuclease V subunit RecD</fullName>
        <shortName evidence="11">ExoV subunit RecD</shortName>
    </alternativeName>
    <alternativeName>
        <fullName evidence="11">Helicase/nuclease RecBCD subunit RecD</fullName>
    </alternativeName>
</protein>
<dbReference type="Proteomes" id="UP001628193">
    <property type="component" value="Unassembled WGS sequence"/>
</dbReference>
<dbReference type="GO" id="GO:0008854">
    <property type="term" value="F:exodeoxyribonuclease V activity"/>
    <property type="evidence" value="ECO:0007669"/>
    <property type="project" value="UniProtKB-EC"/>
</dbReference>
<name>A0ABQ0CB83_9PROT</name>
<dbReference type="Pfam" id="PF13538">
    <property type="entry name" value="UvrD_C_2"/>
    <property type="match status" value="1"/>
</dbReference>